<name>A0AAV5D2W4_ELECO</name>
<reference evidence="1" key="1">
    <citation type="journal article" date="2018" name="DNA Res.">
        <title>Multiple hybrid de novo genome assembly of finger millet, an orphan allotetraploid crop.</title>
        <authorList>
            <person name="Hatakeyama M."/>
            <person name="Aluri S."/>
            <person name="Balachadran M.T."/>
            <person name="Sivarajan S.R."/>
            <person name="Patrignani A."/>
            <person name="Gruter S."/>
            <person name="Poveda L."/>
            <person name="Shimizu-Inatsugi R."/>
            <person name="Baeten J."/>
            <person name="Francoijs K.J."/>
            <person name="Nataraja K.N."/>
            <person name="Reddy Y.A.N."/>
            <person name="Phadnis S."/>
            <person name="Ravikumar R.L."/>
            <person name="Schlapbach R."/>
            <person name="Sreeman S.M."/>
            <person name="Shimizu K.K."/>
        </authorList>
    </citation>
    <scope>NUCLEOTIDE SEQUENCE</scope>
</reference>
<dbReference type="AlphaFoldDB" id="A0AAV5D2W4"/>
<organism evidence="1 2">
    <name type="scientific">Eleusine coracana subsp. coracana</name>
    <dbReference type="NCBI Taxonomy" id="191504"/>
    <lineage>
        <taxon>Eukaryota</taxon>
        <taxon>Viridiplantae</taxon>
        <taxon>Streptophyta</taxon>
        <taxon>Embryophyta</taxon>
        <taxon>Tracheophyta</taxon>
        <taxon>Spermatophyta</taxon>
        <taxon>Magnoliopsida</taxon>
        <taxon>Liliopsida</taxon>
        <taxon>Poales</taxon>
        <taxon>Poaceae</taxon>
        <taxon>PACMAD clade</taxon>
        <taxon>Chloridoideae</taxon>
        <taxon>Cynodonteae</taxon>
        <taxon>Eleusininae</taxon>
        <taxon>Eleusine</taxon>
    </lineage>
</organism>
<comment type="caution">
    <text evidence="1">The sequence shown here is derived from an EMBL/GenBank/DDBJ whole genome shotgun (WGS) entry which is preliminary data.</text>
</comment>
<evidence type="ECO:0000313" key="2">
    <source>
        <dbReference type="Proteomes" id="UP001054889"/>
    </source>
</evidence>
<accession>A0AAV5D2W4</accession>
<dbReference type="EMBL" id="BQKI01000011">
    <property type="protein sequence ID" value="GJN04775.1"/>
    <property type="molecule type" value="Genomic_DNA"/>
</dbReference>
<dbReference type="Proteomes" id="UP001054889">
    <property type="component" value="Unassembled WGS sequence"/>
</dbReference>
<keyword evidence="2" id="KW-1185">Reference proteome</keyword>
<evidence type="ECO:0000313" key="1">
    <source>
        <dbReference type="EMBL" id="GJN04775.1"/>
    </source>
</evidence>
<proteinExistence type="predicted"/>
<gene>
    <name evidence="1" type="primary">ga22347</name>
    <name evidence="1" type="ORF">PR202_ga22347</name>
</gene>
<reference evidence="1" key="2">
    <citation type="submission" date="2021-12" db="EMBL/GenBank/DDBJ databases">
        <title>Resequencing data analysis of finger millet.</title>
        <authorList>
            <person name="Hatakeyama M."/>
            <person name="Aluri S."/>
            <person name="Balachadran M.T."/>
            <person name="Sivarajan S.R."/>
            <person name="Poveda L."/>
            <person name="Shimizu-Inatsugi R."/>
            <person name="Schlapbach R."/>
            <person name="Sreeman S.M."/>
            <person name="Shimizu K.K."/>
        </authorList>
    </citation>
    <scope>NUCLEOTIDE SEQUENCE</scope>
</reference>
<protein>
    <submittedName>
        <fullName evidence="1">Uncharacterized protein</fullName>
    </submittedName>
</protein>
<sequence length="140" mass="15098">MVSRPLNSSLRRHPLLPALQFHPPRLQVLALFVGNAPSIAVAAPTLPQSAAPHRVAAPVSPFPCPQCVVSRPRTPPSSVGCWNPGKSPFSHHGRATDAARAMAMPWPLARLKADRVRWSRALTPPGPDLGQGMVSLRQIY</sequence>